<dbReference type="PANTHER" id="PTHR43115:SF4">
    <property type="entry name" value="DEHYDROGENASE_REDUCTASE SDR FAMILY MEMBER 11"/>
    <property type="match status" value="1"/>
</dbReference>
<dbReference type="PRINTS" id="PR00081">
    <property type="entry name" value="GDHRDH"/>
</dbReference>
<gene>
    <name evidence="3" type="ORF">LARSCL_LOCUS62</name>
</gene>
<dbReference type="Gene3D" id="3.40.50.720">
    <property type="entry name" value="NAD(P)-binding Rossmann-like Domain"/>
    <property type="match status" value="1"/>
</dbReference>
<evidence type="ECO:0000256" key="2">
    <source>
        <dbReference type="ARBA" id="ARBA00023002"/>
    </source>
</evidence>
<dbReference type="InterPro" id="IPR036291">
    <property type="entry name" value="NAD(P)-bd_dom_sf"/>
</dbReference>
<dbReference type="InterPro" id="IPR002347">
    <property type="entry name" value="SDR_fam"/>
</dbReference>
<organism evidence="3 4">
    <name type="scientific">Larinioides sclopetarius</name>
    <dbReference type="NCBI Taxonomy" id="280406"/>
    <lineage>
        <taxon>Eukaryota</taxon>
        <taxon>Metazoa</taxon>
        <taxon>Ecdysozoa</taxon>
        <taxon>Arthropoda</taxon>
        <taxon>Chelicerata</taxon>
        <taxon>Arachnida</taxon>
        <taxon>Araneae</taxon>
        <taxon>Araneomorphae</taxon>
        <taxon>Entelegynae</taxon>
        <taxon>Araneoidea</taxon>
        <taxon>Araneidae</taxon>
        <taxon>Larinioides</taxon>
    </lineage>
</organism>
<dbReference type="Proteomes" id="UP001497382">
    <property type="component" value="Unassembled WGS sequence"/>
</dbReference>
<evidence type="ECO:0008006" key="5">
    <source>
        <dbReference type="Google" id="ProtNLM"/>
    </source>
</evidence>
<keyword evidence="2" id="KW-0560">Oxidoreductase</keyword>
<proteinExistence type="inferred from homology"/>
<accession>A0AAV1YPK8</accession>
<dbReference type="AlphaFoldDB" id="A0AAV1YPK8"/>
<evidence type="ECO:0000313" key="3">
    <source>
        <dbReference type="EMBL" id="CAL1260834.1"/>
    </source>
</evidence>
<protein>
    <recommendedName>
        <fullName evidence="5">Dehydrogenase/reductase SDR family member 11</fullName>
    </recommendedName>
</protein>
<evidence type="ECO:0000256" key="1">
    <source>
        <dbReference type="ARBA" id="ARBA00006484"/>
    </source>
</evidence>
<name>A0AAV1YPK8_9ARAC</name>
<sequence length="112" mass="12331">MERWGGRIALVTGASVGIGAAICRALVQHGIVVVGCARNVDKIKEIAEEDADVFFRCDVTQESEILSMFDQIRRTFGRLDICINNAGLSHDAPLLTGNTEDWRNMLDVSDHD</sequence>
<reference evidence="3 4" key="1">
    <citation type="submission" date="2024-04" db="EMBL/GenBank/DDBJ databases">
        <authorList>
            <person name="Rising A."/>
            <person name="Reimegard J."/>
            <person name="Sonavane S."/>
            <person name="Akerstrom W."/>
            <person name="Nylinder S."/>
            <person name="Hedman E."/>
            <person name="Kallberg Y."/>
        </authorList>
    </citation>
    <scope>NUCLEOTIDE SEQUENCE [LARGE SCALE GENOMIC DNA]</scope>
</reference>
<evidence type="ECO:0000313" key="4">
    <source>
        <dbReference type="Proteomes" id="UP001497382"/>
    </source>
</evidence>
<dbReference type="SUPFAM" id="SSF51735">
    <property type="entry name" value="NAD(P)-binding Rossmann-fold domains"/>
    <property type="match status" value="1"/>
</dbReference>
<comment type="caution">
    <text evidence="3">The sequence shown here is derived from an EMBL/GenBank/DDBJ whole genome shotgun (WGS) entry which is preliminary data.</text>
</comment>
<comment type="similarity">
    <text evidence="1">Belongs to the short-chain dehydrogenases/reductases (SDR) family.</text>
</comment>
<dbReference type="Pfam" id="PF00106">
    <property type="entry name" value="adh_short"/>
    <property type="match status" value="1"/>
</dbReference>
<keyword evidence="4" id="KW-1185">Reference proteome</keyword>
<dbReference type="GO" id="GO:0016491">
    <property type="term" value="F:oxidoreductase activity"/>
    <property type="evidence" value="ECO:0007669"/>
    <property type="project" value="UniProtKB-KW"/>
</dbReference>
<dbReference type="EMBL" id="CAXIEN010000001">
    <property type="protein sequence ID" value="CAL1260834.1"/>
    <property type="molecule type" value="Genomic_DNA"/>
</dbReference>
<dbReference type="PANTHER" id="PTHR43115">
    <property type="entry name" value="DEHYDROGENASE/REDUCTASE SDR FAMILY MEMBER 11"/>
    <property type="match status" value="1"/>
</dbReference>